<evidence type="ECO:0000313" key="13">
    <source>
        <dbReference type="Proteomes" id="UP000825799"/>
    </source>
</evidence>
<dbReference type="PANTHER" id="PTHR42701:SF1">
    <property type="entry name" value="IMIDAZOLE GLYCEROL PHOSPHATE SYNTHASE SUBUNIT HISH"/>
    <property type="match status" value="1"/>
</dbReference>
<keyword evidence="13" id="KW-1185">Reference proteome</keyword>
<evidence type="ECO:0000256" key="2">
    <source>
        <dbReference type="ARBA" id="ARBA00011152"/>
    </source>
</evidence>
<dbReference type="EC" id="4.3.2.10" evidence="10"/>
<dbReference type="EMBL" id="CP080590">
    <property type="protein sequence ID" value="QYO77781.1"/>
    <property type="molecule type" value="Genomic_DNA"/>
</dbReference>
<evidence type="ECO:0000256" key="8">
    <source>
        <dbReference type="ARBA" id="ARBA00047838"/>
    </source>
</evidence>
<dbReference type="NCBIfam" id="TIGR01855">
    <property type="entry name" value="IMP_synth_hisH"/>
    <property type="match status" value="1"/>
</dbReference>
<evidence type="ECO:0000256" key="3">
    <source>
        <dbReference type="ARBA" id="ARBA00022605"/>
    </source>
</evidence>
<dbReference type="PANTHER" id="PTHR42701">
    <property type="entry name" value="IMIDAZOLE GLYCEROL PHOSPHATE SYNTHASE SUBUNIT HISH"/>
    <property type="match status" value="1"/>
</dbReference>
<evidence type="ECO:0000256" key="7">
    <source>
        <dbReference type="ARBA" id="ARBA00023239"/>
    </source>
</evidence>
<evidence type="ECO:0000256" key="10">
    <source>
        <dbReference type="HAMAP-Rule" id="MF_00278"/>
    </source>
</evidence>
<dbReference type="PROSITE" id="PS51273">
    <property type="entry name" value="GATASE_TYPE_1"/>
    <property type="match status" value="1"/>
</dbReference>
<evidence type="ECO:0000313" key="12">
    <source>
        <dbReference type="EMBL" id="QYO77781.1"/>
    </source>
</evidence>
<dbReference type="InterPro" id="IPR017926">
    <property type="entry name" value="GATASE"/>
</dbReference>
<dbReference type="InterPro" id="IPR029062">
    <property type="entry name" value="Class_I_gatase-like"/>
</dbReference>
<name>A0ABX8WL87_9HYPH</name>
<keyword evidence="3 10" id="KW-0028">Amino-acid biosynthesis</keyword>
<dbReference type="Gene3D" id="3.40.50.880">
    <property type="match status" value="1"/>
</dbReference>
<keyword evidence="10" id="KW-0963">Cytoplasm</keyword>
<feature type="active site" description="Nucleophile" evidence="10">
    <location>
        <position position="81"/>
    </location>
</feature>
<evidence type="ECO:0000256" key="6">
    <source>
        <dbReference type="ARBA" id="ARBA00023102"/>
    </source>
</evidence>
<accession>A0ABX8WL87</accession>
<feature type="domain" description="Glutamine amidotransferase" evidence="11">
    <location>
        <begin position="15"/>
        <end position="201"/>
    </location>
</feature>
<dbReference type="PIRSF" id="PIRSF000495">
    <property type="entry name" value="Amidotransf_hisH"/>
    <property type="match status" value="1"/>
</dbReference>
<reference evidence="12 13" key="1">
    <citation type="submission" date="2021-08" db="EMBL/GenBank/DDBJ databases">
        <title>Devosia salina sp. nov., isolated from the South China Sea sediment.</title>
        <authorList>
            <person name="Zhou Z."/>
        </authorList>
    </citation>
    <scope>NUCLEOTIDE SEQUENCE [LARGE SCALE GENOMIC DNA]</scope>
    <source>
        <strain evidence="12 13">SCS-3</strain>
    </source>
</reference>
<keyword evidence="6 10" id="KW-0368">Histidine biosynthesis</keyword>
<dbReference type="CDD" id="cd01748">
    <property type="entry name" value="GATase1_IGP_Synthase"/>
    <property type="match status" value="1"/>
</dbReference>
<sequence>MNEVGIIKMPIGNLQSVLNAVYENGLDPVLLDPTSDMDSLTHLIMPGVGHFMAVKAQLDADGWPDKVRAFAASGRPTLGICVGMQLLATTGTEGRESPGLDLIPARVQRLAEGNEMLRVPHVGWNSVEFTRPHPVLSGVRPGADYYFVHSYAMQTECSEHSLGETVYGQRFTSIVGRDNVIGFQFHPEKSQINGLKLLDNFCNWDGKC</sequence>
<keyword evidence="5 10" id="KW-0315">Glutamine amidotransferase</keyword>
<dbReference type="InterPro" id="IPR010139">
    <property type="entry name" value="Imidazole-glycPsynth_HisH"/>
</dbReference>
<gene>
    <name evidence="10 12" type="primary">hisH</name>
    <name evidence="12" type="ORF">K1X15_04220</name>
</gene>
<dbReference type="HAMAP" id="MF_00278">
    <property type="entry name" value="HisH"/>
    <property type="match status" value="1"/>
</dbReference>
<comment type="catalytic activity">
    <reaction evidence="8 10">
        <text>5-[(5-phospho-1-deoxy-D-ribulos-1-ylimino)methylamino]-1-(5-phospho-beta-D-ribosyl)imidazole-4-carboxamide + L-glutamine = D-erythro-1-(imidazol-4-yl)glycerol 3-phosphate + 5-amino-1-(5-phospho-beta-D-ribosyl)imidazole-4-carboxamide + L-glutamate + H(+)</text>
        <dbReference type="Rhea" id="RHEA:24793"/>
        <dbReference type="ChEBI" id="CHEBI:15378"/>
        <dbReference type="ChEBI" id="CHEBI:29985"/>
        <dbReference type="ChEBI" id="CHEBI:58278"/>
        <dbReference type="ChEBI" id="CHEBI:58359"/>
        <dbReference type="ChEBI" id="CHEBI:58475"/>
        <dbReference type="ChEBI" id="CHEBI:58525"/>
        <dbReference type="EC" id="4.3.2.10"/>
    </reaction>
</comment>
<evidence type="ECO:0000259" key="11">
    <source>
        <dbReference type="Pfam" id="PF00117"/>
    </source>
</evidence>
<comment type="catalytic activity">
    <reaction evidence="9 10">
        <text>L-glutamine + H2O = L-glutamate + NH4(+)</text>
        <dbReference type="Rhea" id="RHEA:15889"/>
        <dbReference type="ChEBI" id="CHEBI:15377"/>
        <dbReference type="ChEBI" id="CHEBI:28938"/>
        <dbReference type="ChEBI" id="CHEBI:29985"/>
        <dbReference type="ChEBI" id="CHEBI:58359"/>
        <dbReference type="EC" id="3.5.1.2"/>
    </reaction>
</comment>
<evidence type="ECO:0000256" key="9">
    <source>
        <dbReference type="ARBA" id="ARBA00049534"/>
    </source>
</evidence>
<organism evidence="12 13">
    <name type="scientific">Devosia salina</name>
    <dbReference type="NCBI Taxonomy" id="2860336"/>
    <lineage>
        <taxon>Bacteria</taxon>
        <taxon>Pseudomonadati</taxon>
        <taxon>Pseudomonadota</taxon>
        <taxon>Alphaproteobacteria</taxon>
        <taxon>Hyphomicrobiales</taxon>
        <taxon>Devosiaceae</taxon>
        <taxon>Devosia</taxon>
    </lineage>
</organism>
<comment type="subcellular location">
    <subcellularLocation>
        <location evidence="10">Cytoplasm</location>
    </subcellularLocation>
</comment>
<dbReference type="Proteomes" id="UP000825799">
    <property type="component" value="Chromosome"/>
</dbReference>
<dbReference type="Pfam" id="PF00117">
    <property type="entry name" value="GATase"/>
    <property type="match status" value="1"/>
</dbReference>
<proteinExistence type="inferred from homology"/>
<dbReference type="SUPFAM" id="SSF52317">
    <property type="entry name" value="Class I glutamine amidotransferase-like"/>
    <property type="match status" value="1"/>
</dbReference>
<dbReference type="GO" id="GO:0016829">
    <property type="term" value="F:lyase activity"/>
    <property type="evidence" value="ECO:0007669"/>
    <property type="project" value="UniProtKB-KW"/>
</dbReference>
<evidence type="ECO:0000256" key="4">
    <source>
        <dbReference type="ARBA" id="ARBA00022801"/>
    </source>
</evidence>
<evidence type="ECO:0000256" key="1">
    <source>
        <dbReference type="ARBA" id="ARBA00005091"/>
    </source>
</evidence>
<comment type="subunit">
    <text evidence="2 10">Heterodimer of HisH and HisF.</text>
</comment>
<protein>
    <recommendedName>
        <fullName evidence="10">Imidazole glycerol phosphate synthase subunit HisH</fullName>
        <ecNumber evidence="10">4.3.2.10</ecNumber>
    </recommendedName>
    <alternativeName>
        <fullName evidence="10">IGP synthase glutaminase subunit</fullName>
        <ecNumber evidence="10">3.5.1.2</ecNumber>
    </alternativeName>
    <alternativeName>
        <fullName evidence="10">IGP synthase subunit HisH</fullName>
    </alternativeName>
    <alternativeName>
        <fullName evidence="10">ImGP synthase subunit HisH</fullName>
        <shortName evidence="10">IGPS subunit HisH</shortName>
    </alternativeName>
</protein>
<feature type="active site" evidence="10">
    <location>
        <position position="186"/>
    </location>
</feature>
<keyword evidence="7 10" id="KW-0456">Lyase</keyword>
<comment type="pathway">
    <text evidence="1 10">Amino-acid biosynthesis; L-histidine biosynthesis; L-histidine from 5-phospho-alpha-D-ribose 1-diphosphate: step 5/9.</text>
</comment>
<feature type="active site" evidence="10">
    <location>
        <position position="188"/>
    </location>
</feature>
<dbReference type="EC" id="3.5.1.2" evidence="10"/>
<keyword evidence="4 10" id="KW-0378">Hydrolase</keyword>
<evidence type="ECO:0000256" key="5">
    <source>
        <dbReference type="ARBA" id="ARBA00022962"/>
    </source>
</evidence>
<comment type="function">
    <text evidence="10">IGPS catalyzes the conversion of PRFAR and glutamine to IGP, AICAR and glutamate. The HisH subunit catalyzes the hydrolysis of glutamine to glutamate and ammonia as part of the synthesis of IGP and AICAR. The resulting ammonia molecule is channeled to the active site of HisF.</text>
</comment>